<evidence type="ECO:0000313" key="6">
    <source>
        <dbReference type="Proteomes" id="UP000237344"/>
    </source>
</evidence>
<dbReference type="Gene3D" id="3.30.70.920">
    <property type="match status" value="1"/>
</dbReference>
<evidence type="ECO:0000256" key="3">
    <source>
        <dbReference type="ARBA" id="ARBA00023163"/>
    </source>
</evidence>
<dbReference type="GO" id="GO:0043565">
    <property type="term" value="F:sequence-specific DNA binding"/>
    <property type="evidence" value="ECO:0007669"/>
    <property type="project" value="InterPro"/>
</dbReference>
<dbReference type="InterPro" id="IPR011991">
    <property type="entry name" value="ArsR-like_HTH"/>
</dbReference>
<protein>
    <recommendedName>
        <fullName evidence="4">HTH asnC-type domain-containing protein</fullName>
    </recommendedName>
</protein>
<dbReference type="InterPro" id="IPR011008">
    <property type="entry name" value="Dimeric_a/b-barrel"/>
</dbReference>
<accession>A0A2S3W0P6</accession>
<dbReference type="InterPro" id="IPR036390">
    <property type="entry name" value="WH_DNA-bd_sf"/>
</dbReference>
<dbReference type="Gene3D" id="1.10.10.10">
    <property type="entry name" value="Winged helix-like DNA-binding domain superfamily/Winged helix DNA-binding domain"/>
    <property type="match status" value="1"/>
</dbReference>
<dbReference type="AlphaFoldDB" id="A0A2S3W0P6"/>
<dbReference type="PANTHER" id="PTHR30154">
    <property type="entry name" value="LEUCINE-RESPONSIVE REGULATORY PROTEIN"/>
    <property type="match status" value="1"/>
</dbReference>
<evidence type="ECO:0000313" key="5">
    <source>
        <dbReference type="EMBL" id="POF62398.1"/>
    </source>
</evidence>
<name>A0A2S3W0P6_9PROT</name>
<evidence type="ECO:0000256" key="2">
    <source>
        <dbReference type="ARBA" id="ARBA00023125"/>
    </source>
</evidence>
<comment type="caution">
    <text evidence="5">The sequence shown here is derived from an EMBL/GenBank/DDBJ whole genome shotgun (WGS) entry which is preliminary data.</text>
</comment>
<keyword evidence="6" id="KW-1185">Reference proteome</keyword>
<gene>
    <name evidence="5" type="ORF">KMAL_19720</name>
</gene>
<dbReference type="SUPFAM" id="SSF54909">
    <property type="entry name" value="Dimeric alpha+beta barrel"/>
    <property type="match status" value="1"/>
</dbReference>
<dbReference type="InterPro" id="IPR019887">
    <property type="entry name" value="Tscrpt_reg_AsnC/Lrp_C"/>
</dbReference>
<evidence type="ECO:0000259" key="4">
    <source>
        <dbReference type="PROSITE" id="PS50956"/>
    </source>
</evidence>
<dbReference type="EMBL" id="POTC01000025">
    <property type="protein sequence ID" value="POF62398.1"/>
    <property type="molecule type" value="Genomic_DNA"/>
</dbReference>
<keyword evidence="1" id="KW-0805">Transcription regulation</keyword>
<dbReference type="Pfam" id="PF13404">
    <property type="entry name" value="HTH_AsnC-type"/>
    <property type="match status" value="1"/>
</dbReference>
<feature type="domain" description="HTH asnC-type" evidence="4">
    <location>
        <begin position="33"/>
        <end position="95"/>
    </location>
</feature>
<dbReference type="CDD" id="cd00090">
    <property type="entry name" value="HTH_ARSR"/>
    <property type="match status" value="1"/>
</dbReference>
<dbReference type="InterPro" id="IPR019888">
    <property type="entry name" value="Tscrpt_reg_AsnC-like"/>
</dbReference>
<dbReference type="InterPro" id="IPR000485">
    <property type="entry name" value="AsnC-type_HTH_dom"/>
</dbReference>
<dbReference type="PRINTS" id="PR00033">
    <property type="entry name" value="HTHASNC"/>
</dbReference>
<dbReference type="PROSITE" id="PS50956">
    <property type="entry name" value="HTH_ASNC_2"/>
    <property type="match status" value="1"/>
</dbReference>
<evidence type="ECO:0000256" key="1">
    <source>
        <dbReference type="ARBA" id="ARBA00023015"/>
    </source>
</evidence>
<dbReference type="Proteomes" id="UP000237344">
    <property type="component" value="Unassembled WGS sequence"/>
</dbReference>
<dbReference type="PANTHER" id="PTHR30154:SF53">
    <property type="entry name" value="HTH-TYPE TRANSCRIPTIONAL REGULATOR LRPC"/>
    <property type="match status" value="1"/>
</dbReference>
<dbReference type="GO" id="GO:0005829">
    <property type="term" value="C:cytosol"/>
    <property type="evidence" value="ECO:0007669"/>
    <property type="project" value="TreeGrafter"/>
</dbReference>
<organism evidence="5 6">
    <name type="scientific">Novacetimonas maltaceti</name>
    <dbReference type="NCBI Taxonomy" id="1203393"/>
    <lineage>
        <taxon>Bacteria</taxon>
        <taxon>Pseudomonadati</taxon>
        <taxon>Pseudomonadota</taxon>
        <taxon>Alphaproteobacteria</taxon>
        <taxon>Acetobacterales</taxon>
        <taxon>Acetobacteraceae</taxon>
        <taxon>Novacetimonas</taxon>
    </lineage>
</organism>
<dbReference type="SMART" id="SM00344">
    <property type="entry name" value="HTH_ASNC"/>
    <property type="match status" value="1"/>
</dbReference>
<dbReference type="Pfam" id="PF01037">
    <property type="entry name" value="AsnC_trans_reg"/>
    <property type="match status" value="1"/>
</dbReference>
<dbReference type="GO" id="GO:0043200">
    <property type="term" value="P:response to amino acid"/>
    <property type="evidence" value="ECO:0007669"/>
    <property type="project" value="TreeGrafter"/>
</dbReference>
<dbReference type="InterPro" id="IPR036388">
    <property type="entry name" value="WH-like_DNA-bd_sf"/>
</dbReference>
<dbReference type="GO" id="GO:0006355">
    <property type="term" value="P:regulation of DNA-templated transcription"/>
    <property type="evidence" value="ECO:0007669"/>
    <property type="project" value="UniProtKB-ARBA"/>
</dbReference>
<keyword evidence="3" id="KW-0804">Transcription</keyword>
<reference evidence="5 6" key="1">
    <citation type="submission" date="2018-01" db="EMBL/GenBank/DDBJ databases">
        <title>Draft Genome Sequence of Komagataeibacter maltaceti LMG 1529, a Vinegar Producing Acetic Acid Bacterium Isolated from Malt Vinegar Brewery Acetifiers.</title>
        <authorList>
            <person name="Zhang Q."/>
            <person name="Hollensteiner J."/>
            <person name="Poehlein A."/>
            <person name="Daniel R."/>
        </authorList>
    </citation>
    <scope>NUCLEOTIDE SEQUENCE [LARGE SCALE GENOMIC DNA]</scope>
    <source>
        <strain evidence="5 6">LMG 1529</strain>
    </source>
</reference>
<proteinExistence type="predicted"/>
<sequence length="186" mass="20415">MEPRPDVGNKPRIDGRWHFYSGIMCSMIGIMHIDATDRLILALLEENARMPTAELARRAGLSRTTVQSRIERLERGGAIAGYAVVMGAAARDAIRAHVMITLAPRHVSSVEDALRRFPEIRELHAVSGQVDMIAVVGAQTTEAINDAIDRIGMLEGVDRTTSAIVLATRVMRQGPTTVATPRHRTR</sequence>
<keyword evidence="2" id="KW-0238">DNA-binding</keyword>
<dbReference type="SUPFAM" id="SSF46785">
    <property type="entry name" value="Winged helix' DNA-binding domain"/>
    <property type="match status" value="1"/>
</dbReference>